<dbReference type="KEGG" id="ngr:NAEGRDRAFT_78660"/>
<dbReference type="Proteomes" id="UP000006671">
    <property type="component" value="Unassembled WGS sequence"/>
</dbReference>
<dbReference type="RefSeq" id="XP_002680548.1">
    <property type="nucleotide sequence ID" value="XM_002680502.1"/>
</dbReference>
<dbReference type="InterPro" id="IPR011083">
    <property type="entry name" value="Phage_tail_collar_dom"/>
</dbReference>
<evidence type="ECO:0000259" key="1">
    <source>
        <dbReference type="Pfam" id="PF07484"/>
    </source>
</evidence>
<protein>
    <submittedName>
        <fullName evidence="2">Microcystin-dependent protein</fullName>
    </submittedName>
</protein>
<dbReference type="EMBL" id="GG738853">
    <property type="protein sequence ID" value="EFC47804.1"/>
    <property type="molecule type" value="Genomic_DNA"/>
</dbReference>
<dbReference type="SUPFAM" id="SSF88874">
    <property type="entry name" value="Receptor-binding domain of short tail fibre protein gp12"/>
    <property type="match status" value="1"/>
</dbReference>
<dbReference type="eggNOG" id="ENOG502SFDK">
    <property type="taxonomic scope" value="Eukaryota"/>
</dbReference>
<dbReference type="OMA" id="RIFPFNF"/>
<keyword evidence="3" id="KW-1185">Reference proteome</keyword>
<dbReference type="InParanoid" id="D2V5I7"/>
<dbReference type="Gene3D" id="3.90.1340.10">
    <property type="entry name" value="Phage tail collar domain"/>
    <property type="match status" value="1"/>
</dbReference>
<name>D2V5I7_NAEGR</name>
<reference evidence="2 3" key="1">
    <citation type="journal article" date="2010" name="Cell">
        <title>The genome of Naegleria gruberi illuminates early eukaryotic versatility.</title>
        <authorList>
            <person name="Fritz-Laylin L.K."/>
            <person name="Prochnik S.E."/>
            <person name="Ginger M.L."/>
            <person name="Dacks J.B."/>
            <person name="Carpenter M.L."/>
            <person name="Field M.C."/>
            <person name="Kuo A."/>
            <person name="Paredez A."/>
            <person name="Chapman J."/>
            <person name="Pham J."/>
            <person name="Shu S."/>
            <person name="Neupane R."/>
            <person name="Cipriano M."/>
            <person name="Mancuso J."/>
            <person name="Tu H."/>
            <person name="Salamov A."/>
            <person name="Lindquist E."/>
            <person name="Shapiro H."/>
            <person name="Lucas S."/>
            <person name="Grigoriev I.V."/>
            <person name="Cande W.Z."/>
            <person name="Fulton C."/>
            <person name="Rokhsar D.S."/>
            <person name="Dawson S.C."/>
        </authorList>
    </citation>
    <scope>NUCLEOTIDE SEQUENCE [LARGE SCALE GENOMIC DNA]</scope>
    <source>
        <strain evidence="2 3">NEG-M</strain>
    </source>
</reference>
<dbReference type="InterPro" id="IPR037053">
    <property type="entry name" value="Phage_tail_collar_dom_sf"/>
</dbReference>
<gene>
    <name evidence="2" type="ORF">NAEGRDRAFT_78660</name>
</gene>
<dbReference type="AlphaFoldDB" id="D2V5I7"/>
<sequence length="191" mass="20401">MELGFAFQLTESQIIIPVGIVNAFAGTTIPAGWLLCDGATYPNSHPDYIRLFQTIGNAYGSTGGPHSFNVPDLRGRAVVGIGHGAGLSNRTLAQKVGEESHQLQISELPSHSHSGTTGKANKQPYIIVHQSGPISDVFHTPGWCGGPATHKDDDNFTGANHTHNFTTNEVGGNSAHENMQPSLVLNYIIKY</sequence>
<feature type="domain" description="Phage tail collar" evidence="1">
    <location>
        <begin position="19"/>
        <end position="77"/>
    </location>
</feature>
<evidence type="ECO:0000313" key="2">
    <source>
        <dbReference type="EMBL" id="EFC47804.1"/>
    </source>
</evidence>
<dbReference type="VEuPathDB" id="AmoebaDB:NAEGRDRAFT_78660"/>
<dbReference type="GeneID" id="8849213"/>
<accession>D2V5I7</accession>
<proteinExistence type="predicted"/>
<dbReference type="Pfam" id="PF07484">
    <property type="entry name" value="Collar"/>
    <property type="match status" value="1"/>
</dbReference>
<dbReference type="OrthoDB" id="10056189at2759"/>
<organism evidence="3">
    <name type="scientific">Naegleria gruberi</name>
    <name type="common">Amoeba</name>
    <dbReference type="NCBI Taxonomy" id="5762"/>
    <lineage>
        <taxon>Eukaryota</taxon>
        <taxon>Discoba</taxon>
        <taxon>Heterolobosea</taxon>
        <taxon>Tetramitia</taxon>
        <taxon>Eutetramitia</taxon>
        <taxon>Vahlkampfiidae</taxon>
        <taxon>Naegleria</taxon>
    </lineage>
</organism>
<evidence type="ECO:0000313" key="3">
    <source>
        <dbReference type="Proteomes" id="UP000006671"/>
    </source>
</evidence>